<evidence type="ECO:0000313" key="2">
    <source>
        <dbReference type="EMBL" id="ACU77372.1"/>
    </source>
</evidence>
<organism evidence="2 3">
    <name type="scientific">Catenulispora acidiphila (strain DSM 44928 / JCM 14897 / NBRC 102108 / NRRL B-24433 / ID139908)</name>
    <dbReference type="NCBI Taxonomy" id="479433"/>
    <lineage>
        <taxon>Bacteria</taxon>
        <taxon>Bacillati</taxon>
        <taxon>Actinomycetota</taxon>
        <taxon>Actinomycetes</taxon>
        <taxon>Catenulisporales</taxon>
        <taxon>Catenulisporaceae</taxon>
        <taxon>Catenulispora</taxon>
    </lineage>
</organism>
<gene>
    <name evidence="2" type="ordered locus">Caci_8552</name>
</gene>
<dbReference type="PROSITE" id="PS50943">
    <property type="entry name" value="HTH_CROC1"/>
    <property type="match status" value="1"/>
</dbReference>
<accession>C7PYQ0</accession>
<dbReference type="EMBL" id="CP001700">
    <property type="protein sequence ID" value="ACU77372.1"/>
    <property type="molecule type" value="Genomic_DNA"/>
</dbReference>
<dbReference type="Proteomes" id="UP000000851">
    <property type="component" value="Chromosome"/>
</dbReference>
<name>C7PYQ0_CATAD</name>
<dbReference type="AlphaFoldDB" id="C7PYQ0"/>
<dbReference type="InterPro" id="IPR001387">
    <property type="entry name" value="Cro/C1-type_HTH"/>
</dbReference>
<proteinExistence type="predicted"/>
<dbReference type="KEGG" id="cai:Caci_8552"/>
<reference evidence="2 3" key="1">
    <citation type="journal article" date="2009" name="Stand. Genomic Sci.">
        <title>Complete genome sequence of Catenulispora acidiphila type strain (ID 139908).</title>
        <authorList>
            <person name="Copeland A."/>
            <person name="Lapidus A."/>
            <person name="Glavina Del Rio T."/>
            <person name="Nolan M."/>
            <person name="Lucas S."/>
            <person name="Chen F."/>
            <person name="Tice H."/>
            <person name="Cheng J.F."/>
            <person name="Bruce D."/>
            <person name="Goodwin L."/>
            <person name="Pitluck S."/>
            <person name="Mikhailova N."/>
            <person name="Pati A."/>
            <person name="Ivanova N."/>
            <person name="Mavromatis K."/>
            <person name="Chen A."/>
            <person name="Palaniappan K."/>
            <person name="Chain P."/>
            <person name="Land M."/>
            <person name="Hauser L."/>
            <person name="Chang Y.J."/>
            <person name="Jeffries C.D."/>
            <person name="Chertkov O."/>
            <person name="Brettin T."/>
            <person name="Detter J.C."/>
            <person name="Han C."/>
            <person name="Ali Z."/>
            <person name="Tindall B.J."/>
            <person name="Goker M."/>
            <person name="Bristow J."/>
            <person name="Eisen J.A."/>
            <person name="Markowitz V."/>
            <person name="Hugenholtz P."/>
            <person name="Kyrpides N.C."/>
            <person name="Klenk H.P."/>
        </authorList>
    </citation>
    <scope>NUCLEOTIDE SEQUENCE [LARGE SCALE GENOMIC DNA]</scope>
    <source>
        <strain evidence="3">DSM 44928 / JCM 14897 / NBRC 102108 / NRRL B-24433 / ID139908</strain>
    </source>
</reference>
<dbReference type="GO" id="GO:0003677">
    <property type="term" value="F:DNA binding"/>
    <property type="evidence" value="ECO:0007669"/>
    <property type="project" value="InterPro"/>
</dbReference>
<dbReference type="InParanoid" id="C7PYQ0"/>
<dbReference type="CDD" id="cd00093">
    <property type="entry name" value="HTH_XRE"/>
    <property type="match status" value="1"/>
</dbReference>
<feature type="domain" description="HTH cro/C1-type" evidence="1">
    <location>
        <begin position="105"/>
        <end position="134"/>
    </location>
</feature>
<dbReference type="HOGENOM" id="CLU_109268_0_0_11"/>
<dbReference type="eggNOG" id="COG1396">
    <property type="taxonomic scope" value="Bacteria"/>
</dbReference>
<sequence>MPLQVDDVAERAFVRIVGALRSVRVTSERSQNSLSTFLPVRGRAISEWETGAIQPKLSHLIQWSWELDRRLVIVGRDGELRNDSLRQRPGESWEVFERRRLATPLRNRRQAMGMAQGELADLVGVTRDSIQRWELVRVPPRPIALIVWAQKLG</sequence>
<dbReference type="STRING" id="479433.Caci_8552"/>
<dbReference type="OrthoDB" id="3197212at2"/>
<evidence type="ECO:0000313" key="3">
    <source>
        <dbReference type="Proteomes" id="UP000000851"/>
    </source>
</evidence>
<dbReference type="InterPro" id="IPR010982">
    <property type="entry name" value="Lambda_DNA-bd_dom_sf"/>
</dbReference>
<dbReference type="Pfam" id="PF01381">
    <property type="entry name" value="HTH_3"/>
    <property type="match status" value="1"/>
</dbReference>
<evidence type="ECO:0000259" key="1">
    <source>
        <dbReference type="PROSITE" id="PS50943"/>
    </source>
</evidence>
<protein>
    <submittedName>
        <fullName evidence="2">Putative transcriptional regulator, XRE family</fullName>
    </submittedName>
</protein>
<dbReference type="RefSeq" id="WP_015797097.1">
    <property type="nucleotide sequence ID" value="NC_013131.1"/>
</dbReference>
<dbReference type="SUPFAM" id="SSF47413">
    <property type="entry name" value="lambda repressor-like DNA-binding domains"/>
    <property type="match status" value="2"/>
</dbReference>
<dbReference type="Gene3D" id="1.10.260.40">
    <property type="entry name" value="lambda repressor-like DNA-binding domains"/>
    <property type="match status" value="1"/>
</dbReference>
<keyword evidence="3" id="KW-1185">Reference proteome</keyword>